<evidence type="ECO:0000256" key="7">
    <source>
        <dbReference type="ARBA" id="ARBA00023053"/>
    </source>
</evidence>
<keyword evidence="7" id="KW-0915">Sodium</keyword>
<evidence type="ECO:0000256" key="2">
    <source>
        <dbReference type="ARBA" id="ARBA00007193"/>
    </source>
</evidence>
<organism evidence="14 15">
    <name type="scientific">Atta cephalotes</name>
    <name type="common">Leafcutter ant</name>
    <dbReference type="NCBI Taxonomy" id="12957"/>
    <lineage>
        <taxon>Eukaryota</taxon>
        <taxon>Metazoa</taxon>
        <taxon>Ecdysozoa</taxon>
        <taxon>Arthropoda</taxon>
        <taxon>Hexapoda</taxon>
        <taxon>Insecta</taxon>
        <taxon>Pterygota</taxon>
        <taxon>Neoptera</taxon>
        <taxon>Endopterygota</taxon>
        <taxon>Hymenoptera</taxon>
        <taxon>Apocrita</taxon>
        <taxon>Aculeata</taxon>
        <taxon>Formicoidea</taxon>
        <taxon>Formicidae</taxon>
        <taxon>Myrmicinae</taxon>
        <taxon>Atta</taxon>
    </lineage>
</organism>
<dbReference type="EMBL" id="ADTU01025427">
    <property type="status" value="NOT_ANNOTATED_CDS"/>
    <property type="molecule type" value="Genomic_DNA"/>
</dbReference>
<dbReference type="InterPro" id="IPR001873">
    <property type="entry name" value="ENaC"/>
</dbReference>
<feature type="transmembrane region" description="Helical" evidence="13">
    <location>
        <begin position="398"/>
        <end position="425"/>
    </location>
</feature>
<evidence type="ECO:0000256" key="10">
    <source>
        <dbReference type="ARBA" id="ARBA00023201"/>
    </source>
</evidence>
<dbReference type="Pfam" id="PF00858">
    <property type="entry name" value="ASC"/>
    <property type="match status" value="2"/>
</dbReference>
<evidence type="ECO:0008006" key="16">
    <source>
        <dbReference type="Google" id="ProtNLM"/>
    </source>
</evidence>
<dbReference type="Gene3D" id="1.10.287.770">
    <property type="entry name" value="YojJ-like"/>
    <property type="match status" value="1"/>
</dbReference>
<keyword evidence="11 12" id="KW-0407">Ion channel</keyword>
<dbReference type="AlphaFoldDB" id="A0A158NT17"/>
<comment type="similarity">
    <text evidence="2 12">Belongs to the amiloride-sensitive sodium channel (TC 1.A.6) family.</text>
</comment>
<keyword evidence="15" id="KW-1185">Reference proteome</keyword>
<keyword evidence="10 12" id="KW-0739">Sodium transport</keyword>
<keyword evidence="6 13" id="KW-1133">Transmembrane helix</keyword>
<evidence type="ECO:0000256" key="3">
    <source>
        <dbReference type="ARBA" id="ARBA00022448"/>
    </source>
</evidence>
<evidence type="ECO:0000256" key="5">
    <source>
        <dbReference type="ARBA" id="ARBA00022692"/>
    </source>
</evidence>
<accession>A0A158NT17</accession>
<keyword evidence="3 12" id="KW-0813">Transport</keyword>
<feature type="transmembrane region" description="Helical" evidence="13">
    <location>
        <begin position="84"/>
        <end position="105"/>
    </location>
</feature>
<name>A0A158NT17_ATTCE</name>
<evidence type="ECO:0000256" key="11">
    <source>
        <dbReference type="ARBA" id="ARBA00023303"/>
    </source>
</evidence>
<dbReference type="OrthoDB" id="5874059at2759"/>
<dbReference type="GO" id="GO:0005886">
    <property type="term" value="C:plasma membrane"/>
    <property type="evidence" value="ECO:0007669"/>
    <property type="project" value="TreeGrafter"/>
</dbReference>
<dbReference type="Gene3D" id="2.60.470.10">
    <property type="entry name" value="Acid-sensing ion channels like domains"/>
    <property type="match status" value="1"/>
</dbReference>
<dbReference type="GO" id="GO:0015280">
    <property type="term" value="F:ligand-gated sodium channel activity"/>
    <property type="evidence" value="ECO:0007669"/>
    <property type="project" value="TreeGrafter"/>
</dbReference>
<dbReference type="EMBL" id="ADTU01025428">
    <property type="status" value="NOT_ANNOTATED_CDS"/>
    <property type="molecule type" value="Genomic_DNA"/>
</dbReference>
<evidence type="ECO:0000313" key="14">
    <source>
        <dbReference type="EnsemblMetazoa" id="XP_012060675.1"/>
    </source>
</evidence>
<dbReference type="PANTHER" id="PTHR11690">
    <property type="entry name" value="AMILORIDE-SENSITIVE SODIUM CHANNEL-RELATED"/>
    <property type="match status" value="1"/>
</dbReference>
<evidence type="ECO:0000313" key="15">
    <source>
        <dbReference type="Proteomes" id="UP000005205"/>
    </source>
</evidence>
<evidence type="ECO:0000256" key="12">
    <source>
        <dbReference type="RuleBase" id="RU000679"/>
    </source>
</evidence>
<gene>
    <name evidence="14" type="primary">105623915</name>
</gene>
<protein>
    <recommendedName>
        <fullName evidence="16">Sodium channel protein Nach</fullName>
    </recommendedName>
</protein>
<evidence type="ECO:0000256" key="1">
    <source>
        <dbReference type="ARBA" id="ARBA00004141"/>
    </source>
</evidence>
<dbReference type="FunCoup" id="A0A158NT17">
    <property type="interactions" value="22"/>
</dbReference>
<dbReference type="InParanoid" id="A0A158NT17"/>
<dbReference type="PANTHER" id="PTHR11690:SF300">
    <property type="entry name" value="PICKPOCKET PROTEIN 19"/>
    <property type="match status" value="1"/>
</dbReference>
<keyword evidence="9 13" id="KW-0472">Membrane</keyword>
<evidence type="ECO:0000256" key="4">
    <source>
        <dbReference type="ARBA" id="ARBA00022461"/>
    </source>
</evidence>
<keyword evidence="4 12" id="KW-0894">Sodium channel</keyword>
<keyword evidence="8 12" id="KW-0406">Ion transport</keyword>
<reference evidence="14" key="2">
    <citation type="submission" date="2016-04" db="UniProtKB">
        <authorList>
            <consortium name="EnsemblMetazoa"/>
        </authorList>
    </citation>
    <scope>IDENTIFICATION</scope>
</reference>
<comment type="subcellular location">
    <subcellularLocation>
        <location evidence="1">Membrane</location>
        <topology evidence="1">Multi-pass membrane protein</topology>
    </subcellularLocation>
</comment>
<dbReference type="KEGG" id="acep:105623915"/>
<dbReference type="eggNOG" id="KOG4294">
    <property type="taxonomic scope" value="Eukaryota"/>
</dbReference>
<dbReference type="Proteomes" id="UP000005205">
    <property type="component" value="Unassembled WGS sequence"/>
</dbReference>
<dbReference type="EnsemblMetazoa" id="XM_012205285.1">
    <property type="protein sequence ID" value="XP_012060675.1"/>
    <property type="gene ID" value="LOC105623915"/>
</dbReference>
<evidence type="ECO:0000256" key="6">
    <source>
        <dbReference type="ARBA" id="ARBA00022989"/>
    </source>
</evidence>
<evidence type="ECO:0000256" key="13">
    <source>
        <dbReference type="SAM" id="Phobius"/>
    </source>
</evidence>
<sequence>MLLGPQQNPELRYSVNDMKSNQRKLRKLMRAVRNGITRIKFRGNESQSKQFNAIIQTLNYFCMHTTIHGLRHIVNPELHIIERFLWLVVFVISSTIASNVIYSLALRFQDAPTVIDIESMHYGTSYLPFPSVTLCPNDRVDWNRVLELELKIFPNGTDKASLETFRKILGKLSMMSFGDFDELDFLKNQNVHSLAGINITQVLYEVMPRCDQLLSSCWWRNADRNCCDIFQVQKTEYGFCYSFNSEVAQTPPMDPTESWPRRASGYGDWTGVKVTIHLGSITKPSNSSENNAKQVDGVVVIINEPHVWPNSGTMIPSGSLVSMSLQCISGYATQRVLELDKDKQPCQYDENGVYHQETCLSLCKRYWVANNDIMLDVHYLGQTSFRYKTDIVISQMDLLVSFGGIISLFLGGSLLSVIELVYYLVSVMFSSLRSRLKTEEKPRNRSSVIHTRVLPILDYNPLKPRARKIPIFTNYGLAELNLNRY</sequence>
<reference evidence="15" key="1">
    <citation type="journal article" date="2011" name="PLoS Genet.">
        <title>The genome sequence of the leaf-cutter ant Atta cephalotes reveals insights into its obligate symbiotic lifestyle.</title>
        <authorList>
            <person name="Suen G."/>
            <person name="Teiling C."/>
            <person name="Li L."/>
            <person name="Holt C."/>
            <person name="Abouheif E."/>
            <person name="Bornberg-Bauer E."/>
            <person name="Bouffard P."/>
            <person name="Caldera E.J."/>
            <person name="Cash E."/>
            <person name="Cavanaugh A."/>
            <person name="Denas O."/>
            <person name="Elhaik E."/>
            <person name="Fave M.J."/>
            <person name="Gadau J."/>
            <person name="Gibson J.D."/>
            <person name="Graur D."/>
            <person name="Grubbs K.J."/>
            <person name="Hagen D.E."/>
            <person name="Harkins T.T."/>
            <person name="Helmkampf M."/>
            <person name="Hu H."/>
            <person name="Johnson B.R."/>
            <person name="Kim J."/>
            <person name="Marsh S.E."/>
            <person name="Moeller J.A."/>
            <person name="Munoz-Torres M.C."/>
            <person name="Murphy M.C."/>
            <person name="Naughton M.C."/>
            <person name="Nigam S."/>
            <person name="Overson R."/>
            <person name="Rajakumar R."/>
            <person name="Reese J.T."/>
            <person name="Scott J.J."/>
            <person name="Smith C.R."/>
            <person name="Tao S."/>
            <person name="Tsutsui N.D."/>
            <person name="Viljakainen L."/>
            <person name="Wissler L."/>
            <person name="Yandell M.D."/>
            <person name="Zimmer F."/>
            <person name="Taylor J."/>
            <person name="Slater S.C."/>
            <person name="Clifton S.W."/>
            <person name="Warren W.C."/>
            <person name="Elsik C.G."/>
            <person name="Smith C.D."/>
            <person name="Weinstock G.M."/>
            <person name="Gerardo N.M."/>
            <person name="Currie C.R."/>
        </authorList>
    </citation>
    <scope>NUCLEOTIDE SEQUENCE [LARGE SCALE GENOMIC DNA]</scope>
</reference>
<keyword evidence="5 12" id="KW-0812">Transmembrane</keyword>
<evidence type="ECO:0000256" key="8">
    <source>
        <dbReference type="ARBA" id="ARBA00023065"/>
    </source>
</evidence>
<proteinExistence type="inferred from homology"/>
<evidence type="ECO:0000256" key="9">
    <source>
        <dbReference type="ARBA" id="ARBA00023136"/>
    </source>
</evidence>
<dbReference type="EMBL" id="ADTU01025429">
    <property type="status" value="NOT_ANNOTATED_CDS"/>
    <property type="molecule type" value="Genomic_DNA"/>
</dbReference>